<reference evidence="2" key="1">
    <citation type="submission" date="2021-02" db="EMBL/GenBank/DDBJ databases">
        <authorList>
            <person name="Dougan E. K."/>
            <person name="Rhodes N."/>
            <person name="Thang M."/>
            <person name="Chan C."/>
        </authorList>
    </citation>
    <scope>NUCLEOTIDE SEQUENCE</scope>
</reference>
<protein>
    <submittedName>
        <fullName evidence="2">Kcnh5 protein</fullName>
    </submittedName>
</protein>
<organism evidence="2 3">
    <name type="scientific">Symbiodinium necroappetens</name>
    <dbReference type="NCBI Taxonomy" id="1628268"/>
    <lineage>
        <taxon>Eukaryota</taxon>
        <taxon>Sar</taxon>
        <taxon>Alveolata</taxon>
        <taxon>Dinophyceae</taxon>
        <taxon>Suessiales</taxon>
        <taxon>Symbiodiniaceae</taxon>
        <taxon>Symbiodinium</taxon>
    </lineage>
</organism>
<dbReference type="GO" id="GO:0003676">
    <property type="term" value="F:nucleic acid binding"/>
    <property type="evidence" value="ECO:0007669"/>
    <property type="project" value="InterPro"/>
</dbReference>
<dbReference type="PANTHER" id="PTHR37984:SF8">
    <property type="entry name" value="CCHC-TYPE DOMAIN-CONTAINING PROTEIN"/>
    <property type="match status" value="1"/>
</dbReference>
<dbReference type="OrthoDB" id="447196at2759"/>
<name>A0A812ZIX0_9DINO</name>
<evidence type="ECO:0000313" key="3">
    <source>
        <dbReference type="Proteomes" id="UP000601435"/>
    </source>
</evidence>
<proteinExistence type="predicted"/>
<dbReference type="EMBL" id="CAJNJA010047827">
    <property type="protein sequence ID" value="CAE7826816.1"/>
    <property type="molecule type" value="Genomic_DNA"/>
</dbReference>
<dbReference type="GO" id="GO:0015074">
    <property type="term" value="P:DNA integration"/>
    <property type="evidence" value="ECO:0007669"/>
    <property type="project" value="InterPro"/>
</dbReference>
<accession>A0A812ZIX0</accession>
<dbReference type="PROSITE" id="PS50994">
    <property type="entry name" value="INTEGRASE"/>
    <property type="match status" value="1"/>
</dbReference>
<comment type="caution">
    <text evidence="2">The sequence shown here is derived from an EMBL/GenBank/DDBJ whole genome shotgun (WGS) entry which is preliminary data.</text>
</comment>
<keyword evidence="3" id="KW-1185">Reference proteome</keyword>
<feature type="domain" description="Integrase catalytic" evidence="1">
    <location>
        <begin position="15"/>
        <end position="176"/>
    </location>
</feature>
<dbReference type="PANTHER" id="PTHR37984">
    <property type="entry name" value="PROTEIN CBG26694"/>
    <property type="match status" value="1"/>
</dbReference>
<gene>
    <name evidence="2" type="primary">Kcnh5</name>
    <name evidence="2" type="ORF">SNEC2469_LOCUS24669</name>
</gene>
<dbReference type="InterPro" id="IPR036397">
    <property type="entry name" value="RNaseH_sf"/>
</dbReference>
<dbReference type="AlphaFoldDB" id="A0A812ZIX0"/>
<feature type="non-terminal residue" evidence="2">
    <location>
        <position position="1"/>
    </location>
</feature>
<evidence type="ECO:0000313" key="2">
    <source>
        <dbReference type="EMBL" id="CAE7826816.1"/>
    </source>
</evidence>
<evidence type="ECO:0000259" key="1">
    <source>
        <dbReference type="PROSITE" id="PS50994"/>
    </source>
</evidence>
<sequence length="816" mass="91759">SGVLPKPARPATVPKSFAPNVVVAIDLFELPAWNGEGTDRYLNAVCLGTNFQLVEKVRSKQPGAVWAALARGWARVLGFPQIILLDQGTEFLGEFRQNAHDMGVLVHTIGARAPFQNGRCERHGALFKTMMQKAVWSCPPTSSDDFKLLLREVESAKNRLSDRSGFSPAQRMLGETPRTTGELLADEMVDVVLKGVSGEMEKRLQAKRAAQKAFAEVNTSQAVRKAMRARARTQRTFRPGDIIFVWRSWKAQGVKKQAWVGPGVVVLPDGPNAYVNVKGRLWRVANEHLREGTSEEMRGIEAVHQVFDELKERFKRKTLGTPFVPKEKPEGYHANGWTIQSHRRQTYNFQTGNRNRRPVQGLTVTVGSCWRTKEACKEVRAKPGKYDAEVTAREFEFHSEPAVFAAKKSTDEINEKDIPTGEWLLRRPTSRVHAIGLLPEQLVEVVCGVYGLVDGPVHWRQTLKKFIIEELHYRQSKLDPTVFLLSHEGKLEGIIVIEIDDVLAFGYELHDAALARLRQKFKFGKFKKLQELTDGTTFNGRRIRQTAEFQLLVDMEKYVQERLFPMKLEKGRRSQPEAEATPEERQKARAVIGALAWAAKEARPDAAAAASMMASRLPKAKGATAVIAFDKKLLTGERAQCSLIWWKSGKLRRKVGSTLAAEAQALNKGLGDLLWAKAIYAELMDPQFDLETFKQDVKSKADVVLRKADADQVLRDSLSVIDAKSLYDNLMQEGNQPQDKFTALDVAIAREKIDGLGVQLRWVEHQSMVVDSLTKISANKDALFDLLRSGTFRLEAEGELLEDRLLRRQEGRVKPR</sequence>
<dbReference type="SUPFAM" id="SSF53098">
    <property type="entry name" value="Ribonuclease H-like"/>
    <property type="match status" value="1"/>
</dbReference>
<dbReference type="InterPro" id="IPR012337">
    <property type="entry name" value="RNaseH-like_sf"/>
</dbReference>
<dbReference type="Proteomes" id="UP000601435">
    <property type="component" value="Unassembled WGS sequence"/>
</dbReference>
<dbReference type="InterPro" id="IPR050951">
    <property type="entry name" value="Retrovirus_Pol_polyprotein"/>
</dbReference>
<dbReference type="InterPro" id="IPR001584">
    <property type="entry name" value="Integrase_cat-core"/>
</dbReference>
<dbReference type="Gene3D" id="3.30.420.10">
    <property type="entry name" value="Ribonuclease H-like superfamily/Ribonuclease H"/>
    <property type="match status" value="1"/>
</dbReference>